<feature type="compositionally biased region" description="Basic residues" evidence="8">
    <location>
        <begin position="486"/>
        <end position="497"/>
    </location>
</feature>
<dbReference type="AlphaFoldDB" id="A0A9P6C9S1"/>
<dbReference type="Pfam" id="PF01699">
    <property type="entry name" value="Na_Ca_ex"/>
    <property type="match status" value="2"/>
</dbReference>
<evidence type="ECO:0000259" key="10">
    <source>
        <dbReference type="Pfam" id="PF01699"/>
    </source>
</evidence>
<dbReference type="Gene3D" id="1.20.1420.30">
    <property type="entry name" value="NCX, central ion-binding region"/>
    <property type="match status" value="2"/>
</dbReference>
<feature type="domain" description="Sodium/calcium exchanger membrane region" evidence="10">
    <location>
        <begin position="23"/>
        <end position="193"/>
    </location>
</feature>
<sequence>MLVFIPISWILQWALPPENPSKNILVFVSSFFAIIPLAKLLGFATEELAQRVGSTLAGLLNATLGNAYVLIIVIIALAKCELRIVQSSMVGSIISNLLLVLGMYFFVGGFKYPEQGFGIGISQLNSSLLTLSVIAVLLPAAFQYSADTSTQQDSPTEARGILAASHGVMHHVNTLIVLLFFVVYMGYLLFQLWSSRRLYWDDYSDVQQSVYVTYWGSDFTGKCLRPSCLYTNDKHKHDIQNSEAAPEQDGEEPQLSIHVAIFLLAVITILVAFTAEWLVDSIDGLAHHGYISPKYIGIVLLPIVGNAAEHVTAVTVSFKDKLNLSLGLAVGSCLVSLFLGIIFWLVIDPGWMIGKHITLLFDPYAPIAILSSGIDPSFANVGWGTQPFFQAFIFLSHSTQDRESDWLGVFLSKRKYSATDIPHHDPYVNSLSTPYYGVDIPGPRHELQPEGANFRPESCNCQASFHPRKNRLQTNPKPNPHVLNRTLRRTLDKRKNKSYPETLAQEQTT</sequence>
<dbReference type="InterPro" id="IPR044880">
    <property type="entry name" value="NCX_ion-bd_dom_sf"/>
</dbReference>
<feature type="transmembrane region" description="Helical" evidence="9">
    <location>
        <begin position="128"/>
        <end position="146"/>
    </location>
</feature>
<dbReference type="PANTHER" id="PTHR31503">
    <property type="entry name" value="VACUOLAR CALCIUM ION TRANSPORTER"/>
    <property type="match status" value="1"/>
</dbReference>
<comment type="caution">
    <text evidence="11">The sequence shown here is derived from an EMBL/GenBank/DDBJ whole genome shotgun (WGS) entry which is preliminary data.</text>
</comment>
<feature type="transmembrane region" description="Helical" evidence="9">
    <location>
        <begin position="255"/>
        <end position="275"/>
    </location>
</feature>
<feature type="transmembrane region" description="Helical" evidence="9">
    <location>
        <begin position="172"/>
        <end position="190"/>
    </location>
</feature>
<feature type="transmembrane region" description="Helical" evidence="9">
    <location>
        <begin position="295"/>
        <end position="314"/>
    </location>
</feature>
<dbReference type="OrthoDB" id="1699231at2759"/>
<keyword evidence="12" id="KW-1185">Reference proteome</keyword>
<evidence type="ECO:0000256" key="1">
    <source>
        <dbReference type="ARBA" id="ARBA00004127"/>
    </source>
</evidence>
<feature type="region of interest" description="Disordered" evidence="8">
    <location>
        <begin position="466"/>
        <end position="509"/>
    </location>
</feature>
<feature type="transmembrane region" description="Helical" evidence="9">
    <location>
        <begin position="24"/>
        <end position="44"/>
    </location>
</feature>
<dbReference type="GO" id="GO:0012505">
    <property type="term" value="C:endomembrane system"/>
    <property type="evidence" value="ECO:0007669"/>
    <property type="project" value="UniProtKB-SubCell"/>
</dbReference>
<evidence type="ECO:0000256" key="3">
    <source>
        <dbReference type="ARBA" id="ARBA00022448"/>
    </source>
</evidence>
<name>A0A9P6C9S1_9AGAR</name>
<evidence type="ECO:0000313" key="11">
    <source>
        <dbReference type="EMBL" id="KAF9453413.1"/>
    </source>
</evidence>
<feature type="transmembrane region" description="Helical" evidence="9">
    <location>
        <begin position="326"/>
        <end position="347"/>
    </location>
</feature>
<dbReference type="EMBL" id="MU151061">
    <property type="protein sequence ID" value="KAF9453413.1"/>
    <property type="molecule type" value="Genomic_DNA"/>
</dbReference>
<comment type="subcellular location">
    <subcellularLocation>
        <location evidence="1">Endomembrane system</location>
        <topology evidence="1">Multi-pass membrane protein</topology>
    </subcellularLocation>
</comment>
<evidence type="ECO:0000256" key="5">
    <source>
        <dbReference type="ARBA" id="ARBA00022989"/>
    </source>
</evidence>
<keyword evidence="3" id="KW-0813">Transport</keyword>
<organism evidence="11 12">
    <name type="scientific">Macrolepiota fuliginosa MF-IS2</name>
    <dbReference type="NCBI Taxonomy" id="1400762"/>
    <lineage>
        <taxon>Eukaryota</taxon>
        <taxon>Fungi</taxon>
        <taxon>Dikarya</taxon>
        <taxon>Basidiomycota</taxon>
        <taxon>Agaricomycotina</taxon>
        <taxon>Agaricomycetes</taxon>
        <taxon>Agaricomycetidae</taxon>
        <taxon>Agaricales</taxon>
        <taxon>Agaricineae</taxon>
        <taxon>Agaricaceae</taxon>
        <taxon>Macrolepiota</taxon>
    </lineage>
</organism>
<dbReference type="GO" id="GO:0000329">
    <property type="term" value="C:fungal-type vacuole membrane"/>
    <property type="evidence" value="ECO:0007669"/>
    <property type="project" value="TreeGrafter"/>
</dbReference>
<keyword evidence="5 9" id="KW-1133">Transmembrane helix</keyword>
<feature type="domain" description="Sodium/calcium exchanger membrane region" evidence="10">
    <location>
        <begin position="260"/>
        <end position="367"/>
    </location>
</feature>
<keyword evidence="6" id="KW-0406">Ion transport</keyword>
<accession>A0A9P6C9S1</accession>
<proteinExistence type="inferred from homology"/>
<dbReference type="GO" id="GO:0015369">
    <property type="term" value="F:calcium:proton antiporter activity"/>
    <property type="evidence" value="ECO:0007669"/>
    <property type="project" value="TreeGrafter"/>
</dbReference>
<feature type="transmembrane region" description="Helical" evidence="9">
    <location>
        <begin position="84"/>
        <end position="107"/>
    </location>
</feature>
<keyword evidence="7 9" id="KW-0472">Membrane</keyword>
<gene>
    <name evidence="11" type="ORF">P691DRAFT_658565</name>
</gene>
<dbReference type="InterPro" id="IPR004837">
    <property type="entry name" value="NaCa_Exmemb"/>
</dbReference>
<dbReference type="Proteomes" id="UP000807342">
    <property type="component" value="Unassembled WGS sequence"/>
</dbReference>
<evidence type="ECO:0000256" key="4">
    <source>
        <dbReference type="ARBA" id="ARBA00022692"/>
    </source>
</evidence>
<evidence type="ECO:0000313" key="12">
    <source>
        <dbReference type="Proteomes" id="UP000807342"/>
    </source>
</evidence>
<keyword evidence="4 9" id="KW-0812">Transmembrane</keyword>
<evidence type="ECO:0000256" key="9">
    <source>
        <dbReference type="SAM" id="Phobius"/>
    </source>
</evidence>
<evidence type="ECO:0000256" key="2">
    <source>
        <dbReference type="ARBA" id="ARBA00008170"/>
    </source>
</evidence>
<evidence type="ECO:0000256" key="8">
    <source>
        <dbReference type="SAM" id="MobiDB-lite"/>
    </source>
</evidence>
<evidence type="ECO:0000256" key="7">
    <source>
        <dbReference type="ARBA" id="ARBA00023136"/>
    </source>
</evidence>
<comment type="similarity">
    <text evidence="2">Belongs to the Ca(2+):cation antiporter (CaCA) (TC 2.A.19) family.</text>
</comment>
<feature type="transmembrane region" description="Helical" evidence="9">
    <location>
        <begin position="56"/>
        <end position="78"/>
    </location>
</feature>
<reference evidence="11" key="1">
    <citation type="submission" date="2020-11" db="EMBL/GenBank/DDBJ databases">
        <authorList>
            <consortium name="DOE Joint Genome Institute"/>
            <person name="Ahrendt S."/>
            <person name="Riley R."/>
            <person name="Andreopoulos W."/>
            <person name="Labutti K."/>
            <person name="Pangilinan J."/>
            <person name="Ruiz-Duenas F.J."/>
            <person name="Barrasa J.M."/>
            <person name="Sanchez-Garcia M."/>
            <person name="Camarero S."/>
            <person name="Miyauchi S."/>
            <person name="Serrano A."/>
            <person name="Linde D."/>
            <person name="Babiker R."/>
            <person name="Drula E."/>
            <person name="Ayuso-Fernandez I."/>
            <person name="Pacheco R."/>
            <person name="Padilla G."/>
            <person name="Ferreira P."/>
            <person name="Barriuso J."/>
            <person name="Kellner H."/>
            <person name="Castanera R."/>
            <person name="Alfaro M."/>
            <person name="Ramirez L."/>
            <person name="Pisabarro A.G."/>
            <person name="Kuo A."/>
            <person name="Tritt A."/>
            <person name="Lipzen A."/>
            <person name="He G."/>
            <person name="Yan M."/>
            <person name="Ng V."/>
            <person name="Cullen D."/>
            <person name="Martin F."/>
            <person name="Rosso M.-N."/>
            <person name="Henrissat B."/>
            <person name="Hibbett D."/>
            <person name="Martinez A.T."/>
            <person name="Grigoriev I.V."/>
        </authorList>
    </citation>
    <scope>NUCLEOTIDE SEQUENCE</scope>
    <source>
        <strain evidence="11">MF-IS2</strain>
    </source>
</reference>
<dbReference type="PANTHER" id="PTHR31503:SF20">
    <property type="entry name" value="CA(2+)_H(+) EXCHANGER, PUTATIVE (EUROFUNG)-RELATED"/>
    <property type="match status" value="1"/>
</dbReference>
<evidence type="ECO:0000256" key="6">
    <source>
        <dbReference type="ARBA" id="ARBA00023065"/>
    </source>
</evidence>
<protein>
    <recommendedName>
        <fullName evidence="10">Sodium/calcium exchanger membrane region domain-containing protein</fullName>
    </recommendedName>
</protein>
<dbReference type="InterPro" id="IPR004713">
    <property type="entry name" value="CaH_exchang"/>
</dbReference>
<dbReference type="GO" id="GO:0006874">
    <property type="term" value="P:intracellular calcium ion homeostasis"/>
    <property type="evidence" value="ECO:0007669"/>
    <property type="project" value="TreeGrafter"/>
</dbReference>